<keyword evidence="1 5" id="KW-0479">Metal-binding</keyword>
<feature type="compositionally biased region" description="Low complexity" evidence="6">
    <location>
        <begin position="202"/>
        <end position="211"/>
    </location>
</feature>
<feature type="compositionally biased region" description="Gly residues" evidence="6">
    <location>
        <begin position="189"/>
        <end position="201"/>
    </location>
</feature>
<dbReference type="GO" id="GO:0043565">
    <property type="term" value="F:sequence-specific DNA binding"/>
    <property type="evidence" value="ECO:0007669"/>
    <property type="project" value="InterPro"/>
</dbReference>
<dbReference type="HOGENOM" id="CLU_947730_0_0_1"/>
<proteinExistence type="predicted"/>
<dbReference type="Proteomes" id="UP000015104">
    <property type="component" value="Unassembled WGS sequence"/>
</dbReference>
<dbReference type="Gene3D" id="4.10.1040.10">
    <property type="entry name" value="DM DNA-binding domain"/>
    <property type="match status" value="1"/>
</dbReference>
<keyword evidence="2 5" id="KW-0862">Zinc</keyword>
<evidence type="ECO:0000259" key="7">
    <source>
        <dbReference type="PROSITE" id="PS50809"/>
    </source>
</evidence>
<dbReference type="EMBL" id="CAEY01000064">
    <property type="status" value="NOT_ANNOTATED_CDS"/>
    <property type="molecule type" value="Genomic_DNA"/>
</dbReference>
<feature type="domain" description="DM" evidence="7">
    <location>
        <begin position="233"/>
        <end position="281"/>
    </location>
</feature>
<keyword evidence="9" id="KW-1185">Reference proteome</keyword>
<dbReference type="SUPFAM" id="SSF82927">
    <property type="entry name" value="Cysteine-rich DNA binding domain, (DM domain)"/>
    <property type="match status" value="1"/>
</dbReference>
<dbReference type="PROSITE" id="PS40000">
    <property type="entry name" value="DM_1"/>
    <property type="match status" value="1"/>
</dbReference>
<evidence type="ECO:0000256" key="2">
    <source>
        <dbReference type="ARBA" id="ARBA00022833"/>
    </source>
</evidence>
<feature type="compositionally biased region" description="Basic and acidic residues" evidence="6">
    <location>
        <begin position="23"/>
        <end position="45"/>
    </location>
</feature>
<dbReference type="PROSITE" id="PS50809">
    <property type="entry name" value="DM_2"/>
    <property type="match status" value="1"/>
</dbReference>
<dbReference type="AlphaFoldDB" id="T1KGB0"/>
<feature type="region of interest" description="Disordered" evidence="6">
    <location>
        <begin position="270"/>
        <end position="294"/>
    </location>
</feature>
<comment type="subcellular location">
    <subcellularLocation>
        <location evidence="5">Nucleus</location>
    </subcellularLocation>
</comment>
<dbReference type="EnsemblMetazoa" id="tetur11g00170.1">
    <property type="protein sequence ID" value="tetur11g00170.1"/>
    <property type="gene ID" value="tetur11g00170"/>
</dbReference>
<dbReference type="GO" id="GO:0005634">
    <property type="term" value="C:nucleus"/>
    <property type="evidence" value="ECO:0007669"/>
    <property type="project" value="UniProtKB-SubCell"/>
</dbReference>
<reference evidence="8" key="2">
    <citation type="submission" date="2015-06" db="UniProtKB">
        <authorList>
            <consortium name="EnsemblMetazoa"/>
        </authorList>
    </citation>
    <scope>IDENTIFICATION</scope>
</reference>
<dbReference type="Pfam" id="PF00751">
    <property type="entry name" value="DM"/>
    <property type="match status" value="1"/>
</dbReference>
<name>T1KGB0_TETUR</name>
<evidence type="ECO:0000256" key="6">
    <source>
        <dbReference type="SAM" id="MobiDB-lite"/>
    </source>
</evidence>
<evidence type="ECO:0000256" key="1">
    <source>
        <dbReference type="ARBA" id="ARBA00022723"/>
    </source>
</evidence>
<evidence type="ECO:0000313" key="8">
    <source>
        <dbReference type="EnsemblMetazoa" id="tetur11g00170.1"/>
    </source>
</evidence>
<evidence type="ECO:0000256" key="5">
    <source>
        <dbReference type="PROSITE-ProRule" id="PRU00070"/>
    </source>
</evidence>
<evidence type="ECO:0000256" key="4">
    <source>
        <dbReference type="ARBA" id="ARBA00023242"/>
    </source>
</evidence>
<protein>
    <recommendedName>
        <fullName evidence="7">DM domain-containing protein</fullName>
    </recommendedName>
</protein>
<reference evidence="9" key="1">
    <citation type="submission" date="2011-08" db="EMBL/GenBank/DDBJ databases">
        <authorList>
            <person name="Rombauts S."/>
        </authorList>
    </citation>
    <scope>NUCLEOTIDE SEQUENCE</scope>
    <source>
        <strain evidence="9">London</strain>
    </source>
</reference>
<feature type="compositionally biased region" description="Polar residues" evidence="6">
    <location>
        <begin position="281"/>
        <end position="294"/>
    </location>
</feature>
<feature type="region of interest" description="Disordered" evidence="6">
    <location>
        <begin position="126"/>
        <end position="152"/>
    </location>
</feature>
<accession>T1KGB0</accession>
<organism evidence="8 9">
    <name type="scientific">Tetranychus urticae</name>
    <name type="common">Two-spotted spider mite</name>
    <dbReference type="NCBI Taxonomy" id="32264"/>
    <lineage>
        <taxon>Eukaryota</taxon>
        <taxon>Metazoa</taxon>
        <taxon>Ecdysozoa</taxon>
        <taxon>Arthropoda</taxon>
        <taxon>Chelicerata</taxon>
        <taxon>Arachnida</taxon>
        <taxon>Acari</taxon>
        <taxon>Acariformes</taxon>
        <taxon>Trombidiformes</taxon>
        <taxon>Prostigmata</taxon>
        <taxon>Eleutherengona</taxon>
        <taxon>Raphignathae</taxon>
        <taxon>Tetranychoidea</taxon>
        <taxon>Tetranychidae</taxon>
        <taxon>Tetranychus</taxon>
    </lineage>
</organism>
<evidence type="ECO:0000256" key="3">
    <source>
        <dbReference type="ARBA" id="ARBA00023125"/>
    </source>
</evidence>
<evidence type="ECO:0000313" key="9">
    <source>
        <dbReference type="Proteomes" id="UP000015104"/>
    </source>
</evidence>
<keyword evidence="3 5" id="KW-0238">DNA-binding</keyword>
<feature type="DNA-binding region" description="DM" evidence="5">
    <location>
        <begin position="233"/>
        <end position="281"/>
    </location>
</feature>
<sequence length="294" mass="31164">MYKINFSIDSLLGLDAVSKENEKNRCRLEDKRGERLSSGEGRRSPDITGDTGDDISANNGSGYEDGEGSVNISNNNNNNNNNTSEEGRDGGGVFMVTTDSVIHISEDLKSCSIVGRPLSSPLGNLDSYRSPMSSHHPLTSPAASIVKSEESQMSVVSNESQSAGDTSSSIALVSTDSLVVIGSNAIGGNSSGLGGGGGDDGLGSSSVSRGSPIGGKGLTKEKTKRKEKEGPYCAKCKVHFEYFEVKNHKDKCARRYCQCRICKLIDKGKNLRGKKKKANPSEANSSSQQQLSEV</sequence>
<dbReference type="InterPro" id="IPR036407">
    <property type="entry name" value="DM_DNA-bd_sf"/>
</dbReference>
<dbReference type="GO" id="GO:0046872">
    <property type="term" value="F:metal ion binding"/>
    <property type="evidence" value="ECO:0007669"/>
    <property type="project" value="UniProtKB-KW"/>
</dbReference>
<feature type="region of interest" description="Disordered" evidence="6">
    <location>
        <begin position="189"/>
        <end position="224"/>
    </location>
</feature>
<feature type="region of interest" description="Disordered" evidence="6">
    <location>
        <begin position="23"/>
        <end position="92"/>
    </location>
</feature>
<dbReference type="InterPro" id="IPR001275">
    <property type="entry name" value="DM_DNA-bd"/>
</dbReference>
<keyword evidence="4 5" id="KW-0539">Nucleus</keyword>
<dbReference type="GO" id="GO:0006355">
    <property type="term" value="P:regulation of DNA-templated transcription"/>
    <property type="evidence" value="ECO:0007669"/>
    <property type="project" value="InterPro"/>
</dbReference>